<dbReference type="SUPFAM" id="SSF53613">
    <property type="entry name" value="Ribokinase-like"/>
    <property type="match status" value="1"/>
</dbReference>
<dbReference type="InterPro" id="IPR011611">
    <property type="entry name" value="PfkB_dom"/>
</dbReference>
<feature type="domain" description="Carbohydrate kinase PfkB" evidence="1">
    <location>
        <begin position="145"/>
        <end position="242"/>
    </location>
</feature>
<dbReference type="Pfam" id="PF00294">
    <property type="entry name" value="PfkB"/>
    <property type="match status" value="1"/>
</dbReference>
<dbReference type="Gene3D" id="3.40.50.450">
    <property type="match status" value="1"/>
</dbReference>
<dbReference type="GO" id="GO:0070694">
    <property type="term" value="F:5-hydroxymethyl-dUMP N-hydrolase activity"/>
    <property type="evidence" value="ECO:0007669"/>
    <property type="project" value="TreeGrafter"/>
</dbReference>
<evidence type="ECO:0000259" key="1">
    <source>
        <dbReference type="Pfam" id="PF00294"/>
    </source>
</evidence>
<accession>A0A0S1AW64</accession>
<dbReference type="GO" id="GO:0016740">
    <property type="term" value="F:transferase activity"/>
    <property type="evidence" value="ECO:0007669"/>
    <property type="project" value="UniProtKB-KW"/>
</dbReference>
<dbReference type="EMBL" id="CP012900">
    <property type="protein sequence ID" value="ALJ26986.1"/>
    <property type="molecule type" value="Genomic_DNA"/>
</dbReference>
<evidence type="ECO:0000313" key="2">
    <source>
        <dbReference type="EMBL" id="ALJ26986.1"/>
    </source>
</evidence>
<dbReference type="InterPro" id="IPR051239">
    <property type="entry name" value="2'-dNMP_N-hydrolase"/>
</dbReference>
<organism evidence="2 3">
    <name type="scientific">Stenotrophomonas acidaminiphila</name>
    <dbReference type="NCBI Taxonomy" id="128780"/>
    <lineage>
        <taxon>Bacteria</taxon>
        <taxon>Pseudomonadati</taxon>
        <taxon>Pseudomonadota</taxon>
        <taxon>Gammaproteobacteria</taxon>
        <taxon>Lysobacterales</taxon>
        <taxon>Lysobacteraceae</taxon>
        <taxon>Stenotrophomonas</taxon>
    </lineage>
</organism>
<dbReference type="InterPro" id="IPR007710">
    <property type="entry name" value="Nucleoside_deoxyribTrfase"/>
</dbReference>
<dbReference type="PANTHER" id="PTHR15364:SF0">
    <property type="entry name" value="2'-DEOXYNUCLEOSIDE 5'-PHOSPHATE N-HYDROLASE 1"/>
    <property type="match status" value="1"/>
</dbReference>
<dbReference type="SUPFAM" id="SSF52309">
    <property type="entry name" value="N-(deoxy)ribosyltransferase-like"/>
    <property type="match status" value="1"/>
</dbReference>
<dbReference type="Proteomes" id="UP000061010">
    <property type="component" value="Chromosome"/>
</dbReference>
<dbReference type="OrthoDB" id="9795789at2"/>
<sequence length="401" mass="43677">MIEVVGGVYRELCMHPRWDRFLGSAGRGASVIAALGGETQLHCCLCDLSGPIIEGAAALEGFELRATAVADVAGFHYTHWLSRPVIHRPPTPPPTLLVEAERVLQFGMLETQATVHAKQVVYDPQNVEHPESFRASGSTAERLALVINRHEATALLGRADTPERMAEALAQQEQAEVVVIKRGPLGALVWDQGRVHHVPAYDTLGVWKIGSGDVFAATFAHAWMALGLDAVGAADQASRATAYYCENRIFATAPTLAKFSPVALKASDRFRDGWRPTVYLAGPFFTLAQLWVVTQAREALQQMGLKVFSPYHDVGHGSAEDVVDKDLQAIKDCDLVLAIVDGLDAGTLYEIGYARAIDRPVVVYCEQEKREDLKMMEGSACHLVADFTSAIYRTVWVGAAL</sequence>
<dbReference type="InterPro" id="IPR029056">
    <property type="entry name" value="Ribokinase-like"/>
</dbReference>
<dbReference type="Gene3D" id="3.40.1190.20">
    <property type="match status" value="1"/>
</dbReference>
<keyword evidence="2" id="KW-0808">Transferase</keyword>
<dbReference type="PATRIC" id="fig|128780.6.peg.551"/>
<gene>
    <name evidence="2" type="ORF">AOT14_05410</name>
</gene>
<dbReference type="GO" id="GO:0009159">
    <property type="term" value="P:deoxyribonucleoside monophosphate catabolic process"/>
    <property type="evidence" value="ECO:0007669"/>
    <property type="project" value="TreeGrafter"/>
</dbReference>
<dbReference type="Pfam" id="PF05014">
    <property type="entry name" value="Nuc_deoxyrib_tr"/>
    <property type="match status" value="1"/>
</dbReference>
<evidence type="ECO:0000313" key="3">
    <source>
        <dbReference type="Proteomes" id="UP000061010"/>
    </source>
</evidence>
<dbReference type="PANTHER" id="PTHR15364">
    <property type="entry name" value="2'-DEOXYNUCLEOSIDE 5'-PHOSPHATE N-HYDROLASE 1"/>
    <property type="match status" value="1"/>
</dbReference>
<dbReference type="AlphaFoldDB" id="A0A0S1AW64"/>
<name>A0A0S1AW64_9GAMM</name>
<reference evidence="2 3" key="1">
    <citation type="journal article" date="2015" name="Genome Announc.">
        <title>Complete Genome Sequencing of Stenotrophomonas acidaminiphila ZAC14D2_NAIMI4_2, a Multidrug-Resistant Strain Isolated from Sediments of a Polluted River in Mexico, Uncovers New Antibiotic Resistance Genes and a Novel Class-II Lasso Peptide Biosynthesis Gene Cluster.</title>
        <authorList>
            <person name="Vinuesa P."/>
            <person name="Ochoa-Sanchez L.E."/>
        </authorList>
    </citation>
    <scope>NUCLEOTIDE SEQUENCE [LARGE SCALE GENOMIC DNA]</scope>
    <source>
        <strain evidence="2 3">ZAC14D2_NAIMI4_2</strain>
    </source>
</reference>
<dbReference type="KEGG" id="sacz:AOT14_05410"/>
<protein>
    <submittedName>
        <fullName evidence="2">Nucleoside 2-deoxyribosyltransferase</fullName>
    </submittedName>
</protein>
<keyword evidence="3" id="KW-1185">Reference proteome</keyword>
<proteinExistence type="predicted"/>